<comment type="function">
    <text evidence="1">Required for replication-independent chromatin assembly and for the periodic repression of histone gene transcription during the cell cycle.</text>
</comment>
<comment type="subcellular location">
    <subcellularLocation>
        <location evidence="1">Nucleus</location>
    </subcellularLocation>
</comment>
<comment type="similarity">
    <text evidence="1">Belongs to the WD repeat HIR1 family.</text>
</comment>
<dbReference type="Proteomes" id="UP000002899">
    <property type="component" value="Chromosome IV"/>
</dbReference>
<keyword evidence="1" id="KW-0804">Transcription</keyword>
<dbReference type="PANTHER" id="PTHR13831:SF0">
    <property type="entry name" value="PROTEIN HIRA"/>
    <property type="match status" value="1"/>
</dbReference>
<keyword evidence="1" id="KW-0853">WD repeat</keyword>
<keyword evidence="3" id="KW-1185">Reference proteome</keyword>
<dbReference type="SUPFAM" id="SSF50978">
    <property type="entry name" value="WD40 repeat-like"/>
    <property type="match status" value="1"/>
</dbReference>
<dbReference type="Gene3D" id="2.130.10.10">
    <property type="entry name" value="YVTN repeat-like/Quinoprotein amine dehydrogenase"/>
    <property type="match status" value="2"/>
</dbReference>
<keyword evidence="1" id="KW-0677">Repeat</keyword>
<dbReference type="PANTHER" id="PTHR13831">
    <property type="entry name" value="MEMBER OF THE HIR1 FAMILY OF WD-REPEAT PROTEINS"/>
    <property type="match status" value="1"/>
</dbReference>
<dbReference type="KEGG" id="bmic:BmR1_04g07805"/>
<proteinExistence type="inferred from homology"/>
<dbReference type="OrthoDB" id="1741719at2759"/>
<keyword evidence="1" id="KW-0156">Chromatin regulator</keyword>
<dbReference type="InterPro" id="IPR015943">
    <property type="entry name" value="WD40/YVTN_repeat-like_dom_sf"/>
</dbReference>
<keyword evidence="1" id="KW-0805">Transcription regulation</keyword>
<dbReference type="InterPro" id="IPR031120">
    <property type="entry name" value="HIR1-like"/>
</dbReference>
<dbReference type="GO" id="GO:0031491">
    <property type="term" value="F:nucleosome binding"/>
    <property type="evidence" value="ECO:0007669"/>
    <property type="project" value="TreeGrafter"/>
</dbReference>
<dbReference type="GO" id="GO:0000417">
    <property type="term" value="C:HIR complex"/>
    <property type="evidence" value="ECO:0007669"/>
    <property type="project" value="TreeGrafter"/>
</dbReference>
<evidence type="ECO:0000256" key="1">
    <source>
        <dbReference type="RuleBase" id="RU364014"/>
    </source>
</evidence>
<protein>
    <recommendedName>
        <fullName evidence="1">Protein HIRA</fullName>
    </recommendedName>
</protein>
<reference evidence="2 3" key="3">
    <citation type="journal article" date="2016" name="Sci. Rep.">
        <title>Genome-wide diversity and gene expression profiling of Babesia microti isolates identify polymorphic genes that mediate host-pathogen interactions.</title>
        <authorList>
            <person name="Silva J.C."/>
            <person name="Cornillot E."/>
            <person name="McCracken C."/>
            <person name="Usmani-Brown S."/>
            <person name="Dwivedi A."/>
            <person name="Ifeonu O.O."/>
            <person name="Crabtree J."/>
            <person name="Gotia H.T."/>
            <person name="Virji A.Z."/>
            <person name="Reynes C."/>
            <person name="Colinge J."/>
            <person name="Kumar V."/>
            <person name="Lawres L."/>
            <person name="Pazzi J.E."/>
            <person name="Pablo J.V."/>
            <person name="Hung C."/>
            <person name="Brancato J."/>
            <person name="Kumari P."/>
            <person name="Orvis J."/>
            <person name="Tretina K."/>
            <person name="Chibucos M."/>
            <person name="Ott S."/>
            <person name="Sadzewicz L."/>
            <person name="Sengamalay N."/>
            <person name="Shetty A.C."/>
            <person name="Su Q."/>
            <person name="Tallon L."/>
            <person name="Fraser C.M."/>
            <person name="Frutos R."/>
            <person name="Molina D.M."/>
            <person name="Krause P.J."/>
            <person name="Ben Mamoun C."/>
        </authorList>
    </citation>
    <scope>NUCLEOTIDE SEQUENCE [LARGE SCALE GENOMIC DNA]</scope>
    <source>
        <strain evidence="2 3">RI</strain>
    </source>
</reference>
<evidence type="ECO:0000313" key="2">
    <source>
        <dbReference type="EMBL" id="CCF75748.1"/>
    </source>
</evidence>
<accession>I7J977</accession>
<name>I7J977_BABMR</name>
<sequence>MRVERVNGICGPRGALSSIDFQPHSEHRETHRLATSGGPTIKIWSLEWPCPQSAANGGPNNVKWQCLYTNSSHSPYDVVLVRFSFDGRLLLSVNSRGTVIILKMKTPRVINVSANNCTSNKLELPANVAISACTTAAGEDWLAMDELVWPSEIGQVADACWAPDNRSVAGGGSSGVAVLDIYTRQVVAMFGVPGTGGCVVESVKSLSWDPMTIFIAITCTTSFSMWRRAKNDSSNSYHKWTFTLEKYVPTHSLSQLISYRPSWCPRGRLVSVPLESDLDAKNAVKNDAPTMGCNVYMIDKPENGSSVTNSPMRLLGHVNKVTNVRFSSDILKFDEYLGGAKVALFAQTSEDGVLSVWTLGFDGNNSKCLVAVSSLLDEQVAVSDLAWGNRGSWLAIAQTCGGIILLDFKHSDINATFYTNWMRGRRVPDTSPPQIEADPNSPCTVNSTANTSADQNIDGYTVISKGFVGLGDYCGNRIFEKHSKIQTPLQAQRMVQFESTRPVYYEVITCLLALPSNSGVSDDEMTWLDMDSTQLTTSLVSAQIDSVENITKAPLTTPSLAPTLMAPAPIVQDKRGKRGKVPGKPNITPSTTLPVHTLISPTRIAMASCGVVTLMNAEGNLWKPVFTINVGREVLVLSNDNGYLAIITKANDVPSVTVVIESTGQVVMATNLLGESLTRDSVVRTKITATSLVIAIFNRGKSFTINHLSNGIFTRVIEMGNQQKEFLHKVTGFAILDTTANINYQQRGSLHNNDSFIEIDLLVCIFKTSDGHVHLCPAVGKSIGRALPLDVGKVETPPANGPDALKECFKICSDRSTRPSLMAVASCLLGNTTEFTYWYSSLLSQLIKEQRIDLLFRAIETLFKSKILPLETSETLVIDDKIDNPLYRRFLKQLPLNLDKIADGLIYPILRGEFKGLPGPIPGAHDLLANIPMWIREIQLSQHDSCPNISN</sequence>
<dbReference type="RefSeq" id="XP_012650156.1">
    <property type="nucleotide sequence ID" value="XM_012794702.1"/>
</dbReference>
<dbReference type="GO" id="GO:0000785">
    <property type="term" value="C:chromatin"/>
    <property type="evidence" value="ECO:0007669"/>
    <property type="project" value="TreeGrafter"/>
</dbReference>
<dbReference type="GO" id="GO:0006338">
    <property type="term" value="P:chromatin remodeling"/>
    <property type="evidence" value="ECO:0007669"/>
    <property type="project" value="TreeGrafter"/>
</dbReference>
<reference evidence="2 3" key="2">
    <citation type="journal article" date="2013" name="PLoS ONE">
        <title>Whole genome mapping and re-organization of the nuclear and mitochondrial genomes of Babesia microti isolates.</title>
        <authorList>
            <person name="Cornillot E."/>
            <person name="Dassouli A."/>
            <person name="Garg A."/>
            <person name="Pachikara N."/>
            <person name="Randazzo S."/>
            <person name="Depoix D."/>
            <person name="Carcy B."/>
            <person name="Delbecq S."/>
            <person name="Frutos R."/>
            <person name="Silva J.C."/>
            <person name="Sutton R."/>
            <person name="Krause P.J."/>
            <person name="Mamoun C.B."/>
        </authorList>
    </citation>
    <scope>NUCLEOTIDE SEQUENCE [LARGE SCALE GENOMIC DNA]</scope>
    <source>
        <strain evidence="2 3">RI</strain>
    </source>
</reference>
<dbReference type="VEuPathDB" id="PiroplasmaDB:BmR1_04g07805"/>
<keyword evidence="1" id="KW-0539">Nucleus</keyword>
<evidence type="ECO:0000313" key="3">
    <source>
        <dbReference type="Proteomes" id="UP000002899"/>
    </source>
</evidence>
<dbReference type="AlphaFoldDB" id="I7J977"/>
<dbReference type="GO" id="GO:0005634">
    <property type="term" value="C:nucleus"/>
    <property type="evidence" value="ECO:0007669"/>
    <property type="project" value="UniProtKB-SubCell"/>
</dbReference>
<dbReference type="InterPro" id="IPR036322">
    <property type="entry name" value="WD40_repeat_dom_sf"/>
</dbReference>
<dbReference type="GeneID" id="24426201"/>
<organism evidence="2 3">
    <name type="scientific">Babesia microti (strain RI)</name>
    <dbReference type="NCBI Taxonomy" id="1133968"/>
    <lineage>
        <taxon>Eukaryota</taxon>
        <taxon>Sar</taxon>
        <taxon>Alveolata</taxon>
        <taxon>Apicomplexa</taxon>
        <taxon>Aconoidasida</taxon>
        <taxon>Piroplasmida</taxon>
        <taxon>Babesiidae</taxon>
        <taxon>Babesia</taxon>
    </lineage>
</organism>
<dbReference type="EMBL" id="LN871599">
    <property type="protein sequence ID" value="CCF75748.1"/>
    <property type="molecule type" value="Genomic_DNA"/>
</dbReference>
<reference evidence="2 3" key="1">
    <citation type="journal article" date="2012" name="Nucleic Acids Res.">
        <title>Sequencing of the smallest Apicomplexan genome from the human pathogen Babesia microti.</title>
        <authorList>
            <person name="Cornillot E."/>
            <person name="Hadj-Kaddour K."/>
            <person name="Dassouli A."/>
            <person name="Noel B."/>
            <person name="Ranwez V."/>
            <person name="Vacherie B."/>
            <person name="Augagneur Y."/>
            <person name="Bres V."/>
            <person name="Duclos A."/>
            <person name="Randazzo S."/>
            <person name="Carcy B."/>
            <person name="Debierre-Grockiego F."/>
            <person name="Delbecq S."/>
            <person name="Moubri-Menage K."/>
            <person name="Shams-Eldin H."/>
            <person name="Usmani-Brown S."/>
            <person name="Bringaud F."/>
            <person name="Wincker P."/>
            <person name="Vivares C.P."/>
            <person name="Schwarz R.T."/>
            <person name="Schetters T.P."/>
            <person name="Krause P.J."/>
            <person name="Gorenflot A."/>
            <person name="Berry V."/>
            <person name="Barbe V."/>
            <person name="Ben Mamoun C."/>
        </authorList>
    </citation>
    <scope>NUCLEOTIDE SEQUENCE [LARGE SCALE GENOMIC DNA]</scope>
    <source>
        <strain evidence="2 3">RI</strain>
    </source>
</reference>
<keyword evidence="1" id="KW-0678">Repressor</keyword>
<gene>
    <name evidence="2" type="ORF">BmR1_04g07805</name>
</gene>
<dbReference type="GO" id="GO:0006351">
    <property type="term" value="P:DNA-templated transcription"/>
    <property type="evidence" value="ECO:0007669"/>
    <property type="project" value="InterPro"/>
</dbReference>